<evidence type="ECO:0000313" key="2">
    <source>
        <dbReference type="Proteomes" id="UP001159363"/>
    </source>
</evidence>
<protein>
    <submittedName>
        <fullName evidence="1">Uncharacterized protein</fullName>
    </submittedName>
</protein>
<dbReference type="InterPro" id="IPR039758">
    <property type="entry name" value="NAGK-like"/>
</dbReference>
<proteinExistence type="predicted"/>
<evidence type="ECO:0000313" key="1">
    <source>
        <dbReference type="EMBL" id="KAJ8868727.1"/>
    </source>
</evidence>
<name>A0ABQ9G9A2_9NEOP</name>
<dbReference type="SUPFAM" id="SSF53067">
    <property type="entry name" value="Actin-like ATPase domain"/>
    <property type="match status" value="1"/>
</dbReference>
<organism evidence="1 2">
    <name type="scientific">Dryococelus australis</name>
    <dbReference type="NCBI Taxonomy" id="614101"/>
    <lineage>
        <taxon>Eukaryota</taxon>
        <taxon>Metazoa</taxon>
        <taxon>Ecdysozoa</taxon>
        <taxon>Arthropoda</taxon>
        <taxon>Hexapoda</taxon>
        <taxon>Insecta</taxon>
        <taxon>Pterygota</taxon>
        <taxon>Neoptera</taxon>
        <taxon>Polyneoptera</taxon>
        <taxon>Phasmatodea</taxon>
        <taxon>Verophasmatodea</taxon>
        <taxon>Anareolatae</taxon>
        <taxon>Phasmatidae</taxon>
        <taxon>Eurycanthinae</taxon>
        <taxon>Dryococelus</taxon>
    </lineage>
</organism>
<dbReference type="Proteomes" id="UP001159363">
    <property type="component" value="Chromosome 13"/>
</dbReference>
<keyword evidence="2" id="KW-1185">Reference proteome</keyword>
<dbReference type="PANTHER" id="PTHR12862">
    <property type="entry name" value="BADF TYPE ATPASE DOMAIN-CONTAINING PROTEIN"/>
    <property type="match status" value="1"/>
</dbReference>
<gene>
    <name evidence="1" type="ORF">PR048_030266</name>
</gene>
<dbReference type="InterPro" id="IPR043129">
    <property type="entry name" value="ATPase_NBD"/>
</dbReference>
<reference evidence="1 2" key="1">
    <citation type="submission" date="2023-02" db="EMBL/GenBank/DDBJ databases">
        <title>LHISI_Scaffold_Assembly.</title>
        <authorList>
            <person name="Stuart O.P."/>
            <person name="Cleave R."/>
            <person name="Magrath M.J.L."/>
            <person name="Mikheyev A.S."/>
        </authorList>
    </citation>
    <scope>NUCLEOTIDE SEQUENCE [LARGE SCALE GENOMIC DNA]</scope>
    <source>
        <strain evidence="1">Daus_M_001</strain>
        <tissue evidence="1">Leg muscle</tissue>
    </source>
</reference>
<dbReference type="EMBL" id="JARBHB010000014">
    <property type="protein sequence ID" value="KAJ8868727.1"/>
    <property type="molecule type" value="Genomic_DNA"/>
</dbReference>
<sequence length="77" mass="8667">MVMSLKQHSKGVHLFKNRFDLLDHCYSNFEKSKYAGLAKLLADGADQGDPLCLWLFAQTGEVLARHITALFSKVDKV</sequence>
<dbReference type="Gene3D" id="3.30.420.40">
    <property type="match status" value="1"/>
</dbReference>
<comment type="caution">
    <text evidence="1">The sequence shown here is derived from an EMBL/GenBank/DDBJ whole genome shotgun (WGS) entry which is preliminary data.</text>
</comment>
<dbReference type="PANTHER" id="PTHR12862:SF0">
    <property type="entry name" value="N-ACETYL-D-GLUCOSAMINE KINASE"/>
    <property type="match status" value="1"/>
</dbReference>
<accession>A0ABQ9G9A2</accession>